<dbReference type="PROSITE" id="PS50263">
    <property type="entry name" value="CN_HYDROLASE"/>
    <property type="match status" value="1"/>
</dbReference>
<dbReference type="PANTHER" id="PTHR38686:SF1">
    <property type="entry name" value="APOLIPOPROTEIN N-ACYLTRANSFERASE"/>
    <property type="match status" value="1"/>
</dbReference>
<dbReference type="Pfam" id="PF20154">
    <property type="entry name" value="LNT_N"/>
    <property type="match status" value="1"/>
</dbReference>
<feature type="region of interest" description="Disordered" evidence="9">
    <location>
        <begin position="536"/>
        <end position="557"/>
    </location>
</feature>
<dbReference type="HAMAP" id="MF_01148">
    <property type="entry name" value="Lnt"/>
    <property type="match status" value="1"/>
</dbReference>
<evidence type="ECO:0000259" key="10">
    <source>
        <dbReference type="PROSITE" id="PS50263"/>
    </source>
</evidence>
<dbReference type="UniPathway" id="UPA00666"/>
<dbReference type="InterPro" id="IPR004563">
    <property type="entry name" value="Apolipo_AcylTrfase"/>
</dbReference>
<dbReference type="RefSeq" id="WP_207223550.1">
    <property type="nucleotide sequence ID" value="NZ_SHKL01000001.1"/>
</dbReference>
<dbReference type="AlphaFoldDB" id="A0A4Q7UZ75"/>
<evidence type="ECO:0000256" key="9">
    <source>
        <dbReference type="SAM" id="MobiDB-lite"/>
    </source>
</evidence>
<feature type="transmembrane region" description="Helical" evidence="8">
    <location>
        <begin position="516"/>
        <end position="533"/>
    </location>
</feature>
<evidence type="ECO:0000256" key="3">
    <source>
        <dbReference type="ARBA" id="ARBA00022679"/>
    </source>
</evidence>
<dbReference type="NCBIfam" id="TIGR00546">
    <property type="entry name" value="lnt"/>
    <property type="match status" value="1"/>
</dbReference>
<keyword evidence="7 8" id="KW-0012">Acyltransferase</keyword>
<comment type="similarity">
    <text evidence="8">Belongs to the CN hydrolase family. Apolipoprotein N-acyltransferase subfamily.</text>
</comment>
<dbReference type="SUPFAM" id="SSF56317">
    <property type="entry name" value="Carbon-nitrogen hydrolase"/>
    <property type="match status" value="1"/>
</dbReference>
<accession>A0A4Q7UZ75</accession>
<reference evidence="11 12" key="1">
    <citation type="submission" date="2019-02" db="EMBL/GenBank/DDBJ databases">
        <title>Sequencing the genomes of 1000 actinobacteria strains.</title>
        <authorList>
            <person name="Klenk H.-P."/>
        </authorList>
    </citation>
    <scope>NUCLEOTIDE SEQUENCE [LARGE SCALE GENOMIC DNA]</scope>
    <source>
        <strain evidence="11 12">DSM 45779</strain>
    </source>
</reference>
<gene>
    <name evidence="8" type="primary">lnt</name>
    <name evidence="11" type="ORF">EV383_3313</name>
</gene>
<evidence type="ECO:0000256" key="4">
    <source>
        <dbReference type="ARBA" id="ARBA00022692"/>
    </source>
</evidence>
<sequence>MSATLTSPPSPTSPPQSRASAWGRLLAVWVLAAGAGVLLYLSFPPRTLWWLALPAFALVGLLLRGVGPRRGFEIGMLFGIGFLLPLLSWTGFFVGSLPWVALVVFESLFLGVAGAGMALVSGFRARWASALWPVWAAAVWVGAEALRGRIPFGGLPWGRVGFGQPDAPTLPLAAIGGVPLLSFATVLAGLALGEVLRILVRGHRPTSGGAAGSRAGVVVPALLVVLVLVAGPLAGLVPAQAGPPERTVTVAAIQGNVPRLGLDFNAQRRAVLDNHVRQTQRLAAEVAAGRQPQPDIVIWPENSSDIDPLRNADAAALIDGAASAIRAPILVGAVLVNGDRTTSNAALIWEAGEGVVARTDKRRVQPFGEYMPWRSFFRLFSSYVDRAGNFVPGPGAGVAPMAGVAVGVAICWEVAFDDLVSDSVDAGAQILAVPSNNATFGLTEMTFQQLAMSRVRAVEHDRPVVVATTSGVSAMIRPDGTVTASTGQFVPGVLVDRIPLKGTTTLSGHLRSVPEWTLTAIGVLAVVIVFGASRRRGPRSGVGSAGRMPEAGEDEHG</sequence>
<keyword evidence="4 8" id="KW-0812">Transmembrane</keyword>
<dbReference type="EMBL" id="SHKL01000001">
    <property type="protein sequence ID" value="RZT86418.1"/>
    <property type="molecule type" value="Genomic_DNA"/>
</dbReference>
<evidence type="ECO:0000256" key="6">
    <source>
        <dbReference type="ARBA" id="ARBA00023136"/>
    </source>
</evidence>
<keyword evidence="3 8" id="KW-0808">Transferase</keyword>
<proteinExistence type="inferred from homology"/>
<comment type="pathway">
    <text evidence="8">Protein modification; lipoprotein biosynthesis (N-acyl transfer).</text>
</comment>
<dbReference type="GO" id="GO:0016410">
    <property type="term" value="F:N-acyltransferase activity"/>
    <property type="evidence" value="ECO:0007669"/>
    <property type="project" value="UniProtKB-UniRule"/>
</dbReference>
<comment type="caution">
    <text evidence="11">The sequence shown here is derived from an EMBL/GenBank/DDBJ whole genome shotgun (WGS) entry which is preliminary data.</text>
</comment>
<dbReference type="Pfam" id="PF00795">
    <property type="entry name" value="CN_hydrolase"/>
    <property type="match status" value="1"/>
</dbReference>
<feature type="transmembrane region" description="Helical" evidence="8">
    <location>
        <begin position="217"/>
        <end position="237"/>
    </location>
</feature>
<comment type="catalytic activity">
    <reaction evidence="8">
        <text>N-terminal S-1,2-diacyl-sn-glyceryl-L-cysteinyl-[lipoprotein] + a glycerophospholipid = N-acyl-S-1,2-diacyl-sn-glyceryl-L-cysteinyl-[lipoprotein] + a 2-acyl-sn-glycero-3-phospholipid + H(+)</text>
        <dbReference type="Rhea" id="RHEA:48228"/>
        <dbReference type="Rhea" id="RHEA-COMP:14681"/>
        <dbReference type="Rhea" id="RHEA-COMP:14684"/>
        <dbReference type="ChEBI" id="CHEBI:15378"/>
        <dbReference type="ChEBI" id="CHEBI:136912"/>
        <dbReference type="ChEBI" id="CHEBI:140656"/>
        <dbReference type="ChEBI" id="CHEBI:140657"/>
        <dbReference type="ChEBI" id="CHEBI:140660"/>
        <dbReference type="EC" id="2.3.1.269"/>
    </reaction>
</comment>
<evidence type="ECO:0000256" key="5">
    <source>
        <dbReference type="ARBA" id="ARBA00022989"/>
    </source>
</evidence>
<feature type="transmembrane region" description="Helical" evidence="8">
    <location>
        <begin position="170"/>
        <end position="196"/>
    </location>
</feature>
<keyword evidence="11" id="KW-0449">Lipoprotein</keyword>
<keyword evidence="5 8" id="KW-1133">Transmembrane helix</keyword>
<protein>
    <recommendedName>
        <fullName evidence="8">Apolipoprotein N-acyltransferase</fullName>
        <shortName evidence="8">ALP N-acyltransferase</shortName>
        <ecNumber evidence="8">2.3.1.269</ecNumber>
    </recommendedName>
</protein>
<dbReference type="GO" id="GO:0042158">
    <property type="term" value="P:lipoprotein biosynthetic process"/>
    <property type="evidence" value="ECO:0007669"/>
    <property type="project" value="UniProtKB-UniRule"/>
</dbReference>
<dbReference type="CDD" id="cd07571">
    <property type="entry name" value="ALP_N-acyl_transferase"/>
    <property type="match status" value="1"/>
</dbReference>
<name>A0A4Q7UZ75_PSEST</name>
<evidence type="ECO:0000256" key="8">
    <source>
        <dbReference type="HAMAP-Rule" id="MF_01148"/>
    </source>
</evidence>
<feature type="transmembrane region" description="Helical" evidence="8">
    <location>
        <begin position="47"/>
        <end position="67"/>
    </location>
</feature>
<evidence type="ECO:0000313" key="12">
    <source>
        <dbReference type="Proteomes" id="UP000291591"/>
    </source>
</evidence>
<keyword evidence="2 8" id="KW-1003">Cell membrane</keyword>
<evidence type="ECO:0000313" key="11">
    <source>
        <dbReference type="EMBL" id="RZT86418.1"/>
    </source>
</evidence>
<comment type="subcellular location">
    <subcellularLocation>
        <location evidence="1 8">Cell membrane</location>
        <topology evidence="1 8">Multi-pass membrane protein</topology>
    </subcellularLocation>
</comment>
<dbReference type="InterPro" id="IPR003010">
    <property type="entry name" value="C-N_Hydrolase"/>
</dbReference>
<keyword evidence="12" id="KW-1185">Reference proteome</keyword>
<organism evidence="11 12">
    <name type="scientific">Pseudonocardia sediminis</name>
    <dbReference type="NCBI Taxonomy" id="1397368"/>
    <lineage>
        <taxon>Bacteria</taxon>
        <taxon>Bacillati</taxon>
        <taxon>Actinomycetota</taxon>
        <taxon>Actinomycetes</taxon>
        <taxon>Pseudonocardiales</taxon>
        <taxon>Pseudonocardiaceae</taxon>
        <taxon>Pseudonocardia</taxon>
    </lineage>
</organism>
<dbReference type="PANTHER" id="PTHR38686">
    <property type="entry name" value="APOLIPOPROTEIN N-ACYLTRANSFERASE"/>
    <property type="match status" value="1"/>
</dbReference>
<feature type="transmembrane region" description="Helical" evidence="8">
    <location>
        <begin position="74"/>
        <end position="93"/>
    </location>
</feature>
<feature type="transmembrane region" description="Helical" evidence="8">
    <location>
        <begin position="132"/>
        <end position="150"/>
    </location>
</feature>
<dbReference type="Proteomes" id="UP000291591">
    <property type="component" value="Unassembled WGS sequence"/>
</dbReference>
<dbReference type="GO" id="GO:0005886">
    <property type="term" value="C:plasma membrane"/>
    <property type="evidence" value="ECO:0007669"/>
    <property type="project" value="UniProtKB-SubCell"/>
</dbReference>
<feature type="transmembrane region" description="Helical" evidence="8">
    <location>
        <begin position="99"/>
        <end position="120"/>
    </location>
</feature>
<feature type="transmembrane region" description="Helical" evidence="8">
    <location>
        <begin position="21"/>
        <end position="41"/>
    </location>
</feature>
<evidence type="ECO:0000256" key="7">
    <source>
        <dbReference type="ARBA" id="ARBA00023315"/>
    </source>
</evidence>
<dbReference type="Gene3D" id="3.60.110.10">
    <property type="entry name" value="Carbon-nitrogen hydrolase"/>
    <property type="match status" value="1"/>
</dbReference>
<comment type="function">
    <text evidence="8">Catalyzes the phospholipid dependent N-acylation of the N-terminal cysteine of apolipoprotein, the last step in lipoprotein maturation.</text>
</comment>
<dbReference type="InterPro" id="IPR045378">
    <property type="entry name" value="LNT_N"/>
</dbReference>
<keyword evidence="6 8" id="KW-0472">Membrane</keyword>
<evidence type="ECO:0000256" key="1">
    <source>
        <dbReference type="ARBA" id="ARBA00004651"/>
    </source>
</evidence>
<feature type="domain" description="CN hydrolase" evidence="10">
    <location>
        <begin position="248"/>
        <end position="500"/>
    </location>
</feature>
<evidence type="ECO:0000256" key="2">
    <source>
        <dbReference type="ARBA" id="ARBA00022475"/>
    </source>
</evidence>
<dbReference type="InterPro" id="IPR036526">
    <property type="entry name" value="C-N_Hydrolase_sf"/>
</dbReference>
<dbReference type="EC" id="2.3.1.269" evidence="8"/>